<gene>
    <name evidence="2" type="ORF">ACFOWZ_41715</name>
</gene>
<dbReference type="EMBL" id="JBHRZI010000045">
    <property type="protein sequence ID" value="MFC3898025.1"/>
    <property type="molecule type" value="Genomic_DNA"/>
</dbReference>
<keyword evidence="1" id="KW-0732">Signal</keyword>
<protein>
    <recommendedName>
        <fullName evidence="4">Secreted protein</fullName>
    </recommendedName>
</protein>
<evidence type="ECO:0000256" key="1">
    <source>
        <dbReference type="SAM" id="SignalP"/>
    </source>
</evidence>
<keyword evidence="3" id="KW-1185">Reference proteome</keyword>
<accession>A0ABV8C7N1</accession>
<proteinExistence type="predicted"/>
<feature type="chain" id="PRO_5045062159" description="Secreted protein" evidence="1">
    <location>
        <begin position="21"/>
        <end position="74"/>
    </location>
</feature>
<comment type="caution">
    <text evidence="2">The sequence shown here is derived from an EMBL/GenBank/DDBJ whole genome shotgun (WGS) entry which is preliminary data.</text>
</comment>
<evidence type="ECO:0000313" key="3">
    <source>
        <dbReference type="Proteomes" id="UP001595690"/>
    </source>
</evidence>
<evidence type="ECO:0000313" key="2">
    <source>
        <dbReference type="EMBL" id="MFC3898025.1"/>
    </source>
</evidence>
<evidence type="ECO:0008006" key="4">
    <source>
        <dbReference type="Google" id="ProtNLM"/>
    </source>
</evidence>
<feature type="signal peptide" evidence="1">
    <location>
        <begin position="1"/>
        <end position="20"/>
    </location>
</feature>
<organism evidence="2 3">
    <name type="scientific">Lentzea rhizosphaerae</name>
    <dbReference type="NCBI Taxonomy" id="2041025"/>
    <lineage>
        <taxon>Bacteria</taxon>
        <taxon>Bacillati</taxon>
        <taxon>Actinomycetota</taxon>
        <taxon>Actinomycetes</taxon>
        <taxon>Pseudonocardiales</taxon>
        <taxon>Pseudonocardiaceae</taxon>
        <taxon>Lentzea</taxon>
    </lineage>
</organism>
<dbReference type="RefSeq" id="WP_382379519.1">
    <property type="nucleotide sequence ID" value="NZ_JBHRZI010000045.1"/>
</dbReference>
<name>A0ABV8C7N1_9PSEU</name>
<reference evidence="3" key="1">
    <citation type="journal article" date="2019" name="Int. J. Syst. Evol. Microbiol.">
        <title>The Global Catalogue of Microorganisms (GCM) 10K type strain sequencing project: providing services to taxonomists for standard genome sequencing and annotation.</title>
        <authorList>
            <consortium name="The Broad Institute Genomics Platform"/>
            <consortium name="The Broad Institute Genome Sequencing Center for Infectious Disease"/>
            <person name="Wu L."/>
            <person name="Ma J."/>
        </authorList>
    </citation>
    <scope>NUCLEOTIDE SEQUENCE [LARGE SCALE GENOMIC DNA]</scope>
    <source>
        <strain evidence="3">CGMCC 4.7405</strain>
    </source>
</reference>
<dbReference type="Proteomes" id="UP001595690">
    <property type="component" value="Unassembled WGS sequence"/>
</dbReference>
<sequence>MTVAVVVKLTLSQATVLARAAVVVTSALDCKEVNAAEQGLLAFRAAVGLALSKCSGRVVADRPEATTEPALRAS</sequence>